<name>A0A919G4S2_9ACTN</name>
<dbReference type="Proteomes" id="UP000603708">
    <property type="component" value="Unassembled WGS sequence"/>
</dbReference>
<evidence type="ECO:0000313" key="2">
    <source>
        <dbReference type="Proteomes" id="UP000603708"/>
    </source>
</evidence>
<dbReference type="EMBL" id="BNCD01000006">
    <property type="protein sequence ID" value="GHH77523.1"/>
    <property type="molecule type" value="Genomic_DNA"/>
</dbReference>
<sequence>MIRQFSADQGARFALYCYFPDRPPGQIIRLTREELESSLGSLSDSYTSELKDWFIKSFEVIFAPDFIAQFRSVLDHLKSVLRARNEAEALCWHAVIHGHLRDVILGRPPGERKVSLDDLRDLVHDARAAVFEASYAQVCGHEKYLKLLREQYKSRTANVPNRERLFVIECDDRVHILDLVEIVTCLRDRYHVGDSPPPYIAFRGEVNLTHLKHALWQERIYFHDGFDYGGADFNPDSLVSPPLPGYGVKLVEFKHLAELSGCVRIHEVHDFYLRNPATEFFSEARARHAVVEAPSDLRVILGGKHGRGKR</sequence>
<reference evidence="1" key="2">
    <citation type="submission" date="2020-09" db="EMBL/GenBank/DDBJ databases">
        <authorList>
            <person name="Sun Q."/>
            <person name="Ohkuma M."/>
        </authorList>
    </citation>
    <scope>NUCLEOTIDE SEQUENCE</scope>
    <source>
        <strain evidence="1">JCM 5069</strain>
    </source>
</reference>
<protein>
    <submittedName>
        <fullName evidence="1">Uncharacterized protein</fullName>
    </submittedName>
</protein>
<comment type="caution">
    <text evidence="1">The sequence shown here is derived from an EMBL/GenBank/DDBJ whole genome shotgun (WGS) entry which is preliminary data.</text>
</comment>
<dbReference type="AlphaFoldDB" id="A0A919G4S2"/>
<gene>
    <name evidence="1" type="ORF">GCM10018793_25800</name>
</gene>
<evidence type="ECO:0000313" key="1">
    <source>
        <dbReference type="EMBL" id="GHH77523.1"/>
    </source>
</evidence>
<organism evidence="1 2">
    <name type="scientific">Streptomyces sulfonofaciens</name>
    <dbReference type="NCBI Taxonomy" id="68272"/>
    <lineage>
        <taxon>Bacteria</taxon>
        <taxon>Bacillati</taxon>
        <taxon>Actinomycetota</taxon>
        <taxon>Actinomycetes</taxon>
        <taxon>Kitasatosporales</taxon>
        <taxon>Streptomycetaceae</taxon>
        <taxon>Streptomyces</taxon>
    </lineage>
</organism>
<proteinExistence type="predicted"/>
<keyword evidence="2" id="KW-1185">Reference proteome</keyword>
<reference evidence="1" key="1">
    <citation type="journal article" date="2014" name="Int. J. Syst. Evol. Microbiol.">
        <title>Complete genome sequence of Corynebacterium casei LMG S-19264T (=DSM 44701T), isolated from a smear-ripened cheese.</title>
        <authorList>
            <consortium name="US DOE Joint Genome Institute (JGI-PGF)"/>
            <person name="Walter F."/>
            <person name="Albersmeier A."/>
            <person name="Kalinowski J."/>
            <person name="Ruckert C."/>
        </authorList>
    </citation>
    <scope>NUCLEOTIDE SEQUENCE</scope>
    <source>
        <strain evidence="1">JCM 5069</strain>
    </source>
</reference>
<accession>A0A919G4S2</accession>